<dbReference type="SMART" id="SM00965">
    <property type="entry name" value="STN"/>
    <property type="match status" value="1"/>
</dbReference>
<evidence type="ECO:0000256" key="2">
    <source>
        <dbReference type="ARBA" id="ARBA00023136"/>
    </source>
</evidence>
<dbReference type="InterPro" id="IPR011662">
    <property type="entry name" value="Secretin/TonB_short_N"/>
</dbReference>
<keyword evidence="3" id="KW-0998">Cell outer membrane</keyword>
<dbReference type="GO" id="GO:0009297">
    <property type="term" value="P:pilus assembly"/>
    <property type="evidence" value="ECO:0007669"/>
    <property type="project" value="InterPro"/>
</dbReference>
<proteinExistence type="predicted"/>
<evidence type="ECO:0000313" key="6">
    <source>
        <dbReference type="EMBL" id="OAJ94672.1"/>
    </source>
</evidence>
<dbReference type="InterPro" id="IPR011514">
    <property type="entry name" value="Secretin_N_2"/>
</dbReference>
<dbReference type="InterPro" id="IPR004846">
    <property type="entry name" value="T2SS/T3SS_dom"/>
</dbReference>
<protein>
    <submittedName>
        <fullName evidence="6">MSHA biogenesis protein MshL</fullName>
    </submittedName>
</protein>
<accession>A0A177Y1C7</accession>
<dbReference type="PRINTS" id="PR00811">
    <property type="entry name" value="BCTERIALGSPD"/>
</dbReference>
<dbReference type="PANTHER" id="PTHR30332:SF17">
    <property type="entry name" value="TYPE IV PILIATION SYSTEM PROTEIN DR_0774-RELATED"/>
    <property type="match status" value="1"/>
</dbReference>
<dbReference type="Pfam" id="PF00263">
    <property type="entry name" value="Secretin"/>
    <property type="match status" value="1"/>
</dbReference>
<dbReference type="InterPro" id="IPR013358">
    <property type="entry name" value="Pilus_biogenesis_MshL"/>
</dbReference>
<dbReference type="GO" id="GO:0015627">
    <property type="term" value="C:type II protein secretion system complex"/>
    <property type="evidence" value="ECO:0007669"/>
    <property type="project" value="TreeGrafter"/>
</dbReference>
<feature type="region of interest" description="Disordered" evidence="4">
    <location>
        <begin position="167"/>
        <end position="205"/>
    </location>
</feature>
<dbReference type="InterPro" id="IPR050810">
    <property type="entry name" value="Bact_Secretion_Sys_Channel"/>
</dbReference>
<dbReference type="GO" id="GO:0019867">
    <property type="term" value="C:outer membrane"/>
    <property type="evidence" value="ECO:0007669"/>
    <property type="project" value="InterPro"/>
</dbReference>
<evidence type="ECO:0000256" key="4">
    <source>
        <dbReference type="SAM" id="MobiDB-lite"/>
    </source>
</evidence>
<reference evidence="6 7" key="1">
    <citation type="journal article" date="2016" name="Syst. Appl. Microbiol.">
        <title>Vibrio bivalvicida sp. nov., a novel larval pathogen for bivalve molluscs reared in a hatchery.</title>
        <authorList>
            <person name="Dubert J."/>
            <person name="Romalde J.L."/>
            <person name="Prado S."/>
            <person name="Barja J.L."/>
        </authorList>
    </citation>
    <scope>NUCLEOTIDE SEQUENCE [LARGE SCALE GENOMIC DNA]</scope>
    <source>
        <strain evidence="6 7">605</strain>
    </source>
</reference>
<dbReference type="Pfam" id="PF07655">
    <property type="entry name" value="Secretin_N_2"/>
    <property type="match status" value="1"/>
</dbReference>
<dbReference type="EMBL" id="LLEI02000022">
    <property type="protein sequence ID" value="OAJ94672.1"/>
    <property type="molecule type" value="Genomic_DNA"/>
</dbReference>
<evidence type="ECO:0000256" key="3">
    <source>
        <dbReference type="ARBA" id="ARBA00023237"/>
    </source>
</evidence>
<keyword evidence="2" id="KW-0472">Membrane</keyword>
<dbReference type="PANTHER" id="PTHR30332">
    <property type="entry name" value="PROBABLE GENERAL SECRETION PATHWAY PROTEIN D"/>
    <property type="match status" value="1"/>
</dbReference>
<dbReference type="Gene3D" id="3.30.1370.130">
    <property type="match status" value="1"/>
</dbReference>
<dbReference type="InterPro" id="IPR001775">
    <property type="entry name" value="GspD/PilQ"/>
</dbReference>
<keyword evidence="1" id="KW-0813">Transport</keyword>
<comment type="caution">
    <text evidence="6">The sequence shown here is derived from an EMBL/GenBank/DDBJ whole genome shotgun (WGS) entry which is preliminary data.</text>
</comment>
<name>A0A177Y1C7_9VIBR</name>
<sequence>MRKFAIAITITSLLAGCAMGHRDPVEAKGAINQAINESNSRTLETLPPSVEADLMPEFSTDDAIVAKTIKRFRIKANGVDAKAFFASLVKGTQYSAAIHPKVTGNITVNLNDVSLDEVLTVVQDMYGYDIDKVGNVIQIYPAGLRTVTIPVDYLQFKRAGRSLTSISTGTITNTGNDSSSSDSSNSSSNSNSSNSVKGGTEIETTSESDFWPQLETAVAQLIGSGSGQSVVVTPQASVITVRAFPDQIREVRNFLGVSQQRMHRQVILEAKILEVTLSDGYQQGINWSKAFSSNGTNYTLGQGSIVKNAAGAIVPATLPGMDAIGTLLGGQSNLVISSGSFEAVLSFMATQGDLNVLSSPRVTASNNQKAVIKVGTDSYYVTDFSSNTSTSSNTNNDNTTTDVELTPFFSGISLDVTPQIDDQGNVLLHVHPAVLDVKEERKTIDYGNNNSLTLPLATSSIRESDSVIRAQDGDVVVIGGLMKSNTFDQVSKVPFLGDVPALGHLFRNTTKLTQKTELVILLKPSVVGVNTWQKELERSRDMLQEWFPDEQ</sequence>
<feature type="compositionally biased region" description="Low complexity" evidence="4">
    <location>
        <begin position="167"/>
        <end position="195"/>
    </location>
</feature>
<organism evidence="6 7">
    <name type="scientific">Vibrio bivalvicida</name>
    <dbReference type="NCBI Taxonomy" id="1276888"/>
    <lineage>
        <taxon>Bacteria</taxon>
        <taxon>Pseudomonadati</taxon>
        <taxon>Pseudomonadota</taxon>
        <taxon>Gammaproteobacteria</taxon>
        <taxon>Vibrionales</taxon>
        <taxon>Vibrionaceae</taxon>
        <taxon>Vibrio</taxon>
        <taxon>Vibrio oreintalis group</taxon>
    </lineage>
</organism>
<dbReference type="GO" id="GO:0009306">
    <property type="term" value="P:protein secretion"/>
    <property type="evidence" value="ECO:0007669"/>
    <property type="project" value="InterPro"/>
</dbReference>
<dbReference type="RefSeq" id="WP_049844398.1">
    <property type="nucleotide sequence ID" value="NZ_LLEI02000022.1"/>
</dbReference>
<gene>
    <name evidence="6" type="ORF">APB76_08560</name>
</gene>
<dbReference type="NCBIfam" id="TIGR02519">
    <property type="entry name" value="pilus_MshL"/>
    <property type="match status" value="1"/>
</dbReference>
<evidence type="ECO:0000259" key="5">
    <source>
        <dbReference type="SMART" id="SM00965"/>
    </source>
</evidence>
<dbReference type="PROSITE" id="PS51257">
    <property type="entry name" value="PROKAR_LIPOPROTEIN"/>
    <property type="match status" value="1"/>
</dbReference>
<feature type="domain" description="Secretin/TonB short N-terminal" evidence="5">
    <location>
        <begin position="94"/>
        <end position="142"/>
    </location>
</feature>
<dbReference type="Proteomes" id="UP000078406">
    <property type="component" value="Unassembled WGS sequence"/>
</dbReference>
<evidence type="ECO:0000313" key="7">
    <source>
        <dbReference type="Proteomes" id="UP000078406"/>
    </source>
</evidence>
<dbReference type="AlphaFoldDB" id="A0A177Y1C7"/>
<evidence type="ECO:0000256" key="1">
    <source>
        <dbReference type="ARBA" id="ARBA00022448"/>
    </source>
</evidence>